<dbReference type="Gene3D" id="3.40.50.300">
    <property type="entry name" value="P-loop containing nucleotide triphosphate hydrolases"/>
    <property type="match status" value="1"/>
</dbReference>
<gene>
    <name evidence="4" type="ORF">RVF87_09195</name>
</gene>
<evidence type="ECO:0000313" key="4">
    <source>
        <dbReference type="EMBL" id="WYY09209.1"/>
    </source>
</evidence>
<dbReference type="InterPro" id="IPR036388">
    <property type="entry name" value="WH-like_DNA-bd_sf"/>
</dbReference>
<evidence type="ECO:0000259" key="3">
    <source>
        <dbReference type="PROSITE" id="PS50043"/>
    </source>
</evidence>
<name>A0ABZ2UAM6_9ACTN</name>
<dbReference type="Gene3D" id="1.10.10.10">
    <property type="entry name" value="Winged helix-like DNA-binding domain superfamily/Winged helix DNA-binding domain"/>
    <property type="match status" value="1"/>
</dbReference>
<organism evidence="4 5">
    <name type="scientific">Gordonia hydrophobica</name>
    <dbReference type="NCBI Taxonomy" id="40516"/>
    <lineage>
        <taxon>Bacteria</taxon>
        <taxon>Bacillati</taxon>
        <taxon>Actinomycetota</taxon>
        <taxon>Actinomycetes</taxon>
        <taxon>Mycobacteriales</taxon>
        <taxon>Gordoniaceae</taxon>
        <taxon>Gordonia</taxon>
    </lineage>
</organism>
<accession>A0ABZ2UAM6</accession>
<sequence length="890" mass="94164">MPDAHAVHRSAGDDEVMLRKHLVCRPAFEVACADVASAVATGTAAQIFIVGAPGVGKTTLLQHVVAAVDDVRIHSSTACETDSTTPYAISRQLFGADGFCSDQAAAEQRFAELTAEFSRRGPTILVVDNAQSADRESLDLLHRLIVVGRDLPLVVVAAFTPLPTRSSLSRMRAIGGSVRTIELGAFTRAEVSAAVACRGRASAQLTADILESTGGNPYLVARALERGRRPDDSSGAFDAEIAAYVDLLDPSAREVVDVVAAAGGPLLPATLSTIRGQAPTALVTPLAAGVSSGLLVVTETGEVDCASEVHRRVVIDAVQPAVRTLLDEAIAYGLVHGGGTPEQISRHQARRGSAPASRHAVSIPILGSFDTGELDAAVTSEPDVAHVVVLAESGRFAEAAAAASRLRDTAMDAESRLTLLFAELGAALFAADPHRSRSVIDEIRLHRLTPETIEWLRLLPVWLDDLNGRHSPRTAYAAPAGEAPLPGFTLDTIGVGIHDMVRGDCVRALADFERGETRNRHDSPVSAERPLQGTWARWAALHAYGPTAAAGRRLPNAVVGSSMSDLWLIPMHHSVSAEVCLALGRFDDAAHAANEALDAARRTGWALTSMAAACLASVHVHRGDLDRADETLASWRRESHPLAFGFPDPELVRAEIDSARGRHGAAARRAQSAWQTAVRSDCTLWLLRRAPTVLRLATQADDAALRDSVTTDLARLSASGAPALATGIDLCRALQSGDLRAADAAADGCRMVGDTVGELAALEEIACSYAASDLRDPARATADRAMRLADRIGSPTSQIRIRARMGRYDIRFGSTAIRTEPAIGWASLTRSERRIAELVSSGRTSTQIAEQLGISPRTVQTHVSHALAKLGLTSRTQLAAEAVRVTGTES</sequence>
<dbReference type="Pfam" id="PF00196">
    <property type="entry name" value="GerE"/>
    <property type="match status" value="1"/>
</dbReference>
<feature type="domain" description="HTH luxR-type" evidence="3">
    <location>
        <begin position="821"/>
        <end position="886"/>
    </location>
</feature>
<dbReference type="InterPro" id="IPR041664">
    <property type="entry name" value="AAA_16"/>
</dbReference>
<dbReference type="PANTHER" id="PTHR16305:SF28">
    <property type="entry name" value="GUANYLATE CYCLASE DOMAIN-CONTAINING PROTEIN"/>
    <property type="match status" value="1"/>
</dbReference>
<dbReference type="PANTHER" id="PTHR16305">
    <property type="entry name" value="TESTICULAR SOLUBLE ADENYLYL CYCLASE"/>
    <property type="match status" value="1"/>
</dbReference>
<dbReference type="SMART" id="SM00421">
    <property type="entry name" value="HTH_LUXR"/>
    <property type="match status" value="1"/>
</dbReference>
<dbReference type="InterPro" id="IPR000792">
    <property type="entry name" value="Tscrpt_reg_LuxR_C"/>
</dbReference>
<evidence type="ECO:0000256" key="1">
    <source>
        <dbReference type="ARBA" id="ARBA00022741"/>
    </source>
</evidence>
<dbReference type="Proteomes" id="UP001479933">
    <property type="component" value="Chromosome"/>
</dbReference>
<dbReference type="PROSITE" id="PS00622">
    <property type="entry name" value="HTH_LUXR_1"/>
    <property type="match status" value="1"/>
</dbReference>
<dbReference type="PROSITE" id="PS50043">
    <property type="entry name" value="HTH_LUXR_2"/>
    <property type="match status" value="1"/>
</dbReference>
<reference evidence="4 5" key="1">
    <citation type="journal article" date="2023" name="Virus Evol.">
        <title>Computational host range prediction-The good, the bad, and the ugly.</title>
        <authorList>
            <person name="Howell A.A."/>
            <person name="Versoza C.J."/>
            <person name="Pfeifer S.P."/>
        </authorList>
    </citation>
    <scope>NUCLEOTIDE SEQUENCE [LARGE SCALE GENOMIC DNA]</scope>
    <source>
        <strain evidence="4 5">1610/1b</strain>
    </source>
</reference>
<dbReference type="EMBL" id="CP136137">
    <property type="protein sequence ID" value="WYY09209.1"/>
    <property type="molecule type" value="Genomic_DNA"/>
</dbReference>
<dbReference type="SUPFAM" id="SSF46894">
    <property type="entry name" value="C-terminal effector domain of the bipartite response regulators"/>
    <property type="match status" value="1"/>
</dbReference>
<dbReference type="SUPFAM" id="SSF52540">
    <property type="entry name" value="P-loop containing nucleoside triphosphate hydrolases"/>
    <property type="match status" value="1"/>
</dbReference>
<dbReference type="Pfam" id="PF13191">
    <property type="entry name" value="AAA_16"/>
    <property type="match status" value="1"/>
</dbReference>
<dbReference type="RefSeq" id="WP_084247314.1">
    <property type="nucleotide sequence ID" value="NZ_CP136137.1"/>
</dbReference>
<evidence type="ECO:0000313" key="5">
    <source>
        <dbReference type="Proteomes" id="UP001479933"/>
    </source>
</evidence>
<dbReference type="PRINTS" id="PR00038">
    <property type="entry name" value="HTHLUXR"/>
</dbReference>
<proteinExistence type="predicted"/>
<evidence type="ECO:0000256" key="2">
    <source>
        <dbReference type="ARBA" id="ARBA00022840"/>
    </source>
</evidence>
<keyword evidence="5" id="KW-1185">Reference proteome</keyword>
<dbReference type="InterPro" id="IPR016032">
    <property type="entry name" value="Sig_transdc_resp-reg_C-effctor"/>
</dbReference>
<protein>
    <submittedName>
        <fullName evidence="4">LuxR C-terminal-related transcriptional regulator</fullName>
    </submittedName>
</protein>
<dbReference type="CDD" id="cd06170">
    <property type="entry name" value="LuxR_C_like"/>
    <property type="match status" value="1"/>
</dbReference>
<keyword evidence="1" id="KW-0547">Nucleotide-binding</keyword>
<keyword evidence="2" id="KW-0067">ATP-binding</keyword>
<dbReference type="InterPro" id="IPR027417">
    <property type="entry name" value="P-loop_NTPase"/>
</dbReference>